<dbReference type="InterPro" id="IPR052360">
    <property type="entry name" value="Transcr_Regulatory_Proteins"/>
</dbReference>
<sequence>MALTRKSHEKVRTGCRTCKVRRVKCDETRPTCLRCARSKYICEGYLFSFSAYCPSPERHESSDEASQKKIKPVDSLCFYRTLKTLAELSEPDYRSYDFCRRYTLHNMATHHFTRFWTHTVISASHAEPAILHAMLALSGVCRVYQEGQSVLPSGDRTTFMIPVWSHYGKALHFLQNRIITASIEDTHIVLIVCLVLLTFDIIEGRYREALVHLNHGRQILKRLHGITSAVDTTMLRLMLPQQASTTLDEISYSFALMDLQSVYFDSELQFKLVDNLDIGSTDPPSIPSSFNSFDDAWRMMLLLDNEACHLAAVVCQTKSEQIHENSMLALWQGKLLAALRQWKAAFDSSPLRTIPRASSPGANGDERSISLRISHLYLTIVVRISLCRHDDMVFDPLLPYFSSLVALCEDLVPRLPAISLDSRVIEPLYTTGCLCRHPGLRRRALQALSLAGREGHWDSKLISIVVRERMALEENEANFVYNPDEPIPEDVELLAEIIPRHARWSDTHAEFLSDDYKKADLQFRRKSRSTHNPSMAGDDCYEVYKTIVALP</sequence>
<evidence type="ECO:0000259" key="7">
    <source>
        <dbReference type="PROSITE" id="PS50048"/>
    </source>
</evidence>
<evidence type="ECO:0000256" key="2">
    <source>
        <dbReference type="ARBA" id="ARBA00022833"/>
    </source>
</evidence>
<keyword evidence="6" id="KW-0539">Nucleus</keyword>
<dbReference type="AlphaFoldDB" id="A0AAV9MUF2"/>
<dbReference type="GO" id="GO:0008270">
    <property type="term" value="F:zinc ion binding"/>
    <property type="evidence" value="ECO:0007669"/>
    <property type="project" value="InterPro"/>
</dbReference>
<dbReference type="InterPro" id="IPR036864">
    <property type="entry name" value="Zn2-C6_fun-type_DNA-bd_sf"/>
</dbReference>
<dbReference type="SUPFAM" id="SSF57701">
    <property type="entry name" value="Zn2/Cys6 DNA-binding domain"/>
    <property type="match status" value="1"/>
</dbReference>
<name>A0AAV9MUF2_9EURO</name>
<dbReference type="CDD" id="cd00067">
    <property type="entry name" value="GAL4"/>
    <property type="match status" value="1"/>
</dbReference>
<keyword evidence="1" id="KW-0479">Metal-binding</keyword>
<dbReference type="SMART" id="SM00066">
    <property type="entry name" value="GAL4"/>
    <property type="match status" value="1"/>
</dbReference>
<dbReference type="EMBL" id="JAVRRD010000056">
    <property type="protein sequence ID" value="KAK5043576.1"/>
    <property type="molecule type" value="Genomic_DNA"/>
</dbReference>
<keyword evidence="9" id="KW-1185">Reference proteome</keyword>
<dbReference type="GO" id="GO:0003677">
    <property type="term" value="F:DNA binding"/>
    <property type="evidence" value="ECO:0007669"/>
    <property type="project" value="UniProtKB-KW"/>
</dbReference>
<protein>
    <recommendedName>
        <fullName evidence="7">Zn(2)-C6 fungal-type domain-containing protein</fullName>
    </recommendedName>
</protein>
<dbReference type="GO" id="GO:0000981">
    <property type="term" value="F:DNA-binding transcription factor activity, RNA polymerase II-specific"/>
    <property type="evidence" value="ECO:0007669"/>
    <property type="project" value="InterPro"/>
</dbReference>
<evidence type="ECO:0000256" key="4">
    <source>
        <dbReference type="ARBA" id="ARBA00023125"/>
    </source>
</evidence>
<evidence type="ECO:0000256" key="6">
    <source>
        <dbReference type="ARBA" id="ARBA00023242"/>
    </source>
</evidence>
<keyword evidence="3" id="KW-0805">Transcription regulation</keyword>
<accession>A0AAV9MUF2</accession>
<gene>
    <name evidence="8" type="ORF">LTR84_011383</name>
</gene>
<organism evidence="8 9">
    <name type="scientific">Exophiala bonariae</name>
    <dbReference type="NCBI Taxonomy" id="1690606"/>
    <lineage>
        <taxon>Eukaryota</taxon>
        <taxon>Fungi</taxon>
        <taxon>Dikarya</taxon>
        <taxon>Ascomycota</taxon>
        <taxon>Pezizomycotina</taxon>
        <taxon>Eurotiomycetes</taxon>
        <taxon>Chaetothyriomycetidae</taxon>
        <taxon>Chaetothyriales</taxon>
        <taxon>Herpotrichiellaceae</taxon>
        <taxon>Exophiala</taxon>
    </lineage>
</organism>
<dbReference type="Pfam" id="PF00172">
    <property type="entry name" value="Zn_clus"/>
    <property type="match status" value="1"/>
</dbReference>
<evidence type="ECO:0000256" key="3">
    <source>
        <dbReference type="ARBA" id="ARBA00023015"/>
    </source>
</evidence>
<evidence type="ECO:0000313" key="8">
    <source>
        <dbReference type="EMBL" id="KAK5043576.1"/>
    </source>
</evidence>
<keyword evidence="5" id="KW-0804">Transcription</keyword>
<dbReference type="InterPro" id="IPR021858">
    <property type="entry name" value="Fun_TF"/>
</dbReference>
<keyword evidence="4" id="KW-0238">DNA-binding</keyword>
<keyword evidence="2" id="KW-0862">Zinc</keyword>
<dbReference type="InterPro" id="IPR001138">
    <property type="entry name" value="Zn2Cys6_DnaBD"/>
</dbReference>
<evidence type="ECO:0000256" key="1">
    <source>
        <dbReference type="ARBA" id="ARBA00022723"/>
    </source>
</evidence>
<dbReference type="Gene3D" id="4.10.240.10">
    <property type="entry name" value="Zn(2)-C6 fungal-type DNA-binding domain"/>
    <property type="match status" value="1"/>
</dbReference>
<reference evidence="8 9" key="1">
    <citation type="submission" date="2023-08" db="EMBL/GenBank/DDBJ databases">
        <title>Black Yeasts Isolated from many extreme environments.</title>
        <authorList>
            <person name="Coleine C."/>
            <person name="Stajich J.E."/>
            <person name="Selbmann L."/>
        </authorList>
    </citation>
    <scope>NUCLEOTIDE SEQUENCE [LARGE SCALE GENOMIC DNA]</scope>
    <source>
        <strain evidence="8 9">CCFEE 5792</strain>
    </source>
</reference>
<dbReference type="PROSITE" id="PS50048">
    <property type="entry name" value="ZN2_CY6_FUNGAL_2"/>
    <property type="match status" value="1"/>
</dbReference>
<proteinExistence type="predicted"/>
<dbReference type="GeneID" id="89979536"/>
<feature type="domain" description="Zn(2)-C6 fungal-type" evidence="7">
    <location>
        <begin position="14"/>
        <end position="42"/>
    </location>
</feature>
<evidence type="ECO:0000256" key="5">
    <source>
        <dbReference type="ARBA" id="ARBA00023163"/>
    </source>
</evidence>
<dbReference type="PANTHER" id="PTHR36206">
    <property type="entry name" value="ASPERCRYPTIN BIOSYNTHESIS CLUSTER-SPECIFIC TRANSCRIPTION REGULATOR ATNN-RELATED"/>
    <property type="match status" value="1"/>
</dbReference>
<dbReference type="PANTHER" id="PTHR36206:SF13">
    <property type="entry name" value="TRANSCRIPTIONAL REGULATORY PROTEIN MOC3"/>
    <property type="match status" value="1"/>
</dbReference>
<dbReference type="Proteomes" id="UP001358417">
    <property type="component" value="Unassembled WGS sequence"/>
</dbReference>
<dbReference type="RefSeq" id="XP_064699961.1">
    <property type="nucleotide sequence ID" value="XM_064854915.1"/>
</dbReference>
<comment type="caution">
    <text evidence="8">The sequence shown here is derived from an EMBL/GenBank/DDBJ whole genome shotgun (WGS) entry which is preliminary data.</text>
</comment>
<evidence type="ECO:0000313" key="9">
    <source>
        <dbReference type="Proteomes" id="UP001358417"/>
    </source>
</evidence>
<dbReference type="PROSITE" id="PS00463">
    <property type="entry name" value="ZN2_CY6_FUNGAL_1"/>
    <property type="match status" value="1"/>
</dbReference>
<dbReference type="Pfam" id="PF11951">
    <property type="entry name" value="Fungal_trans_2"/>
    <property type="match status" value="1"/>
</dbReference>